<keyword evidence="19" id="KW-1185">Reference proteome</keyword>
<evidence type="ECO:0000256" key="11">
    <source>
        <dbReference type="ARBA" id="ARBA00023242"/>
    </source>
</evidence>
<dbReference type="InterPro" id="IPR057054">
    <property type="entry name" value="ZMYND11_CC"/>
</dbReference>
<evidence type="ECO:0000256" key="8">
    <source>
        <dbReference type="ARBA" id="ARBA00022843"/>
    </source>
</evidence>
<dbReference type="InterPro" id="IPR048589">
    <property type="entry name" value="SAMD1-like_WH"/>
</dbReference>
<dbReference type="CDD" id="cd15537">
    <property type="entry name" value="PHD_BS69"/>
    <property type="match status" value="1"/>
</dbReference>
<comment type="subcellular location">
    <subcellularLocation>
        <location evidence="1">Nucleus</location>
    </subcellularLocation>
</comment>
<organism evidence="18 19">
    <name type="scientific">Stegodyphus mimosarum</name>
    <name type="common">African social velvet spider</name>
    <dbReference type="NCBI Taxonomy" id="407821"/>
    <lineage>
        <taxon>Eukaryota</taxon>
        <taxon>Metazoa</taxon>
        <taxon>Ecdysozoa</taxon>
        <taxon>Arthropoda</taxon>
        <taxon>Chelicerata</taxon>
        <taxon>Arachnida</taxon>
        <taxon>Araneae</taxon>
        <taxon>Araneomorphae</taxon>
        <taxon>Entelegynae</taxon>
        <taxon>Eresoidea</taxon>
        <taxon>Eresidae</taxon>
        <taxon>Stegodyphus</taxon>
    </lineage>
</organism>
<dbReference type="SUPFAM" id="SSF63748">
    <property type="entry name" value="Tudor/PWWP/MBT"/>
    <property type="match status" value="1"/>
</dbReference>
<dbReference type="GO" id="GO:0003714">
    <property type="term" value="F:transcription corepressor activity"/>
    <property type="evidence" value="ECO:0007669"/>
    <property type="project" value="InterPro"/>
</dbReference>
<dbReference type="Pfam" id="PF00439">
    <property type="entry name" value="Bromodomain"/>
    <property type="match status" value="1"/>
</dbReference>
<dbReference type="InterPro" id="IPR001965">
    <property type="entry name" value="Znf_PHD"/>
</dbReference>
<dbReference type="PROSITE" id="PS52014">
    <property type="entry name" value="SAMD1_WH"/>
    <property type="match status" value="1"/>
</dbReference>
<dbReference type="AlphaFoldDB" id="A0A087UJG5"/>
<dbReference type="GO" id="GO:0003677">
    <property type="term" value="F:DNA binding"/>
    <property type="evidence" value="ECO:0007669"/>
    <property type="project" value="InterPro"/>
</dbReference>
<dbReference type="Pfam" id="PF00855">
    <property type="entry name" value="PWWP"/>
    <property type="match status" value="1"/>
</dbReference>
<evidence type="ECO:0000259" key="15">
    <source>
        <dbReference type="PROSITE" id="PS50014"/>
    </source>
</evidence>
<dbReference type="SMART" id="SM00293">
    <property type="entry name" value="PWWP"/>
    <property type="match status" value="1"/>
</dbReference>
<dbReference type="Pfam" id="PF23461">
    <property type="entry name" value="ZMYND11_CC"/>
    <property type="match status" value="1"/>
</dbReference>
<feature type="non-terminal residue" evidence="18">
    <location>
        <position position="631"/>
    </location>
</feature>
<dbReference type="PROSITE" id="PS50812">
    <property type="entry name" value="PWWP"/>
    <property type="match status" value="1"/>
</dbReference>
<dbReference type="GO" id="GO:0009966">
    <property type="term" value="P:regulation of signal transduction"/>
    <property type="evidence" value="ECO:0007669"/>
    <property type="project" value="TreeGrafter"/>
</dbReference>
<dbReference type="GO" id="GO:0034243">
    <property type="term" value="P:regulation of transcription elongation by RNA polymerase II"/>
    <property type="evidence" value="ECO:0007669"/>
    <property type="project" value="InterPro"/>
</dbReference>
<keyword evidence="4" id="KW-0597">Phosphoprotein</keyword>
<keyword evidence="6" id="KW-0863">Zinc-finger</keyword>
<evidence type="ECO:0000256" key="2">
    <source>
        <dbReference type="ARBA" id="ARBA00022491"/>
    </source>
</evidence>
<evidence type="ECO:0000256" key="1">
    <source>
        <dbReference type="ARBA" id="ARBA00004123"/>
    </source>
</evidence>
<evidence type="ECO:0000256" key="14">
    <source>
        <dbReference type="SAM" id="MobiDB-lite"/>
    </source>
</evidence>
<dbReference type="EMBL" id="KK120094">
    <property type="protein sequence ID" value="KFM77504.1"/>
    <property type="molecule type" value="Genomic_DNA"/>
</dbReference>
<dbReference type="SMART" id="SM00249">
    <property type="entry name" value="PHD"/>
    <property type="match status" value="1"/>
</dbReference>
<sequence>MRPRGKTQRRYNEALQILSGKRNPKQKFSCNQNIIKPMAMKRRQGCPQTVLHLWDAIAYIRQQKQIPNFDRLAAYMKRVYNLNPTDLERQLKFAIQDGLIRVKKSVGCKGSKVGIEQDGYRLPEEIKEKDGHDWYCFECHRGGEVILCTTCHRVYHEVCLTDDINSGNFICPVCKNSEKFYLDLKRTELNILLGFTCIRLKEKTRELHRIPHPDDEKWRYNFVIYEPMDLVAMEDKMKANEYSSLGDFYTDAQQIVHNVIIYFGMHSRIAEMARQMLGDCEYDLQEIIQCRSCYKMSNMKHNPSWFCEPCDPPHELVYAKMKGFPYWPAKVIKKHENTYDVRFFGAFHQRALVNEEFVKPITTSFQKLNVKKTASFNRAYSELSHHQDLVAKFLKKHPSNAKLQTVKLNENSNNTESDSTQDSYSSSRSKTPTSRKRKSASVVVKPASAKKPASVPVKKNKKFYQESPTSSSPKNSSTQDIVIPEDHNLVSSSSQDTSVFHVSVAVQTTEELLVSDVERPQKSKEDSNDKMKKTCDCSRRYDKLLKDLRTQLDEEHKEDKAKALKEFSDKLRIEMENEKQKNLTAAVEKLQQDHKEALRKMEEQKKTAHQQEIRKLIEQHNLEISEIKKKQ</sequence>
<keyword evidence="11" id="KW-0539">Nucleus</keyword>
<dbReference type="InterPro" id="IPR019786">
    <property type="entry name" value="Zinc_finger_PHD-type_CS"/>
</dbReference>
<evidence type="ECO:0000256" key="12">
    <source>
        <dbReference type="PROSITE-ProRule" id="PRU00035"/>
    </source>
</evidence>
<dbReference type="SUPFAM" id="SSF47370">
    <property type="entry name" value="Bromodomain"/>
    <property type="match status" value="1"/>
</dbReference>
<evidence type="ECO:0000256" key="13">
    <source>
        <dbReference type="SAM" id="Coils"/>
    </source>
</evidence>
<accession>A0A087UJG5</accession>
<keyword evidence="7" id="KW-0862">Zinc</keyword>
<evidence type="ECO:0000259" key="16">
    <source>
        <dbReference type="PROSITE" id="PS50812"/>
    </source>
</evidence>
<evidence type="ECO:0000256" key="6">
    <source>
        <dbReference type="ARBA" id="ARBA00022771"/>
    </source>
</evidence>
<dbReference type="PANTHER" id="PTHR46379">
    <property type="entry name" value="ZINC FINGER MYND DOMAIN-CONTAINING"/>
    <property type="match status" value="1"/>
</dbReference>
<dbReference type="GO" id="GO:0008270">
    <property type="term" value="F:zinc ion binding"/>
    <property type="evidence" value="ECO:0007669"/>
    <property type="project" value="UniProtKB-KW"/>
</dbReference>
<keyword evidence="3" id="KW-1017">Isopeptide bond</keyword>
<dbReference type="SMART" id="SM00297">
    <property type="entry name" value="BROMO"/>
    <property type="match status" value="1"/>
</dbReference>
<evidence type="ECO:0000313" key="19">
    <source>
        <dbReference type="Proteomes" id="UP000054359"/>
    </source>
</evidence>
<dbReference type="CDD" id="cd20159">
    <property type="entry name" value="PWWP_BS69"/>
    <property type="match status" value="1"/>
</dbReference>
<evidence type="ECO:0000256" key="4">
    <source>
        <dbReference type="ARBA" id="ARBA00022553"/>
    </source>
</evidence>
<dbReference type="InterPro" id="IPR047268">
    <property type="entry name" value="PWWP_BS69"/>
</dbReference>
<dbReference type="InterPro" id="IPR011011">
    <property type="entry name" value="Znf_FYVE_PHD"/>
</dbReference>
<evidence type="ECO:0000256" key="5">
    <source>
        <dbReference type="ARBA" id="ARBA00022723"/>
    </source>
</evidence>
<dbReference type="Proteomes" id="UP000054359">
    <property type="component" value="Unassembled WGS sequence"/>
</dbReference>
<dbReference type="InterPro" id="IPR047269">
    <property type="entry name" value="ZMY11"/>
</dbReference>
<dbReference type="Pfam" id="PF21524">
    <property type="entry name" value="SAMD1_WH"/>
    <property type="match status" value="1"/>
</dbReference>
<evidence type="ECO:0000256" key="9">
    <source>
        <dbReference type="ARBA" id="ARBA00022853"/>
    </source>
</evidence>
<name>A0A087UJG5_STEMI</name>
<dbReference type="SUPFAM" id="SSF57903">
    <property type="entry name" value="FYVE/PHD zinc finger"/>
    <property type="match status" value="1"/>
</dbReference>
<keyword evidence="2" id="KW-0678">Repressor</keyword>
<evidence type="ECO:0000313" key="18">
    <source>
        <dbReference type="EMBL" id="KFM77504.1"/>
    </source>
</evidence>
<proteinExistence type="predicted"/>
<dbReference type="InterPro" id="IPR001487">
    <property type="entry name" value="Bromodomain"/>
</dbReference>
<feature type="coiled-coil region" evidence="13">
    <location>
        <begin position="538"/>
        <end position="630"/>
    </location>
</feature>
<keyword evidence="13" id="KW-0175">Coiled coil</keyword>
<feature type="compositionally biased region" description="Low complexity" evidence="14">
    <location>
        <begin position="467"/>
        <end position="478"/>
    </location>
</feature>
<dbReference type="PROSITE" id="PS50014">
    <property type="entry name" value="BROMODOMAIN_2"/>
    <property type="match status" value="1"/>
</dbReference>
<feature type="domain" description="PWWP" evidence="16">
    <location>
        <begin position="313"/>
        <end position="364"/>
    </location>
</feature>
<keyword evidence="8" id="KW-0832">Ubl conjugation</keyword>
<dbReference type="OrthoDB" id="6272564at2759"/>
<evidence type="ECO:0000256" key="7">
    <source>
        <dbReference type="ARBA" id="ARBA00022833"/>
    </source>
</evidence>
<evidence type="ECO:0000259" key="17">
    <source>
        <dbReference type="PROSITE" id="PS52014"/>
    </source>
</evidence>
<reference evidence="18 19" key="1">
    <citation type="submission" date="2013-11" db="EMBL/GenBank/DDBJ databases">
        <title>Genome sequencing of Stegodyphus mimosarum.</title>
        <authorList>
            <person name="Bechsgaard J."/>
        </authorList>
    </citation>
    <scope>NUCLEOTIDE SEQUENCE [LARGE SCALE GENOMIC DNA]</scope>
</reference>
<dbReference type="STRING" id="407821.A0A087UJG5"/>
<protein>
    <submittedName>
        <fullName evidence="18">Zinc finger MYND domain-containing protein 11</fullName>
    </submittedName>
</protein>
<dbReference type="PROSITE" id="PS01359">
    <property type="entry name" value="ZF_PHD_1"/>
    <property type="match status" value="1"/>
</dbReference>
<feature type="region of interest" description="Disordered" evidence="14">
    <location>
        <begin position="404"/>
        <end position="479"/>
    </location>
</feature>
<dbReference type="OMA" id="QCHRVYH"/>
<dbReference type="Gene3D" id="1.20.920.10">
    <property type="entry name" value="Bromodomain-like"/>
    <property type="match status" value="1"/>
</dbReference>
<dbReference type="GO" id="GO:0005634">
    <property type="term" value="C:nucleus"/>
    <property type="evidence" value="ECO:0007669"/>
    <property type="project" value="UniProtKB-SubCell"/>
</dbReference>
<gene>
    <name evidence="18" type="ORF">X975_20445</name>
</gene>
<evidence type="ECO:0000256" key="10">
    <source>
        <dbReference type="ARBA" id="ARBA00023117"/>
    </source>
</evidence>
<keyword evidence="9" id="KW-0156">Chromatin regulator</keyword>
<dbReference type="GO" id="GO:0006325">
    <property type="term" value="P:chromatin organization"/>
    <property type="evidence" value="ECO:0007669"/>
    <property type="project" value="UniProtKB-KW"/>
</dbReference>
<dbReference type="PANTHER" id="PTHR46379:SF1">
    <property type="entry name" value="ZINC FINGER MYND DOMAIN-CONTAINING PROTEIN 11"/>
    <property type="match status" value="1"/>
</dbReference>
<dbReference type="InterPro" id="IPR000313">
    <property type="entry name" value="PWWP_dom"/>
</dbReference>
<dbReference type="Gene3D" id="2.30.30.140">
    <property type="match status" value="1"/>
</dbReference>
<keyword evidence="5" id="KW-0479">Metal-binding</keyword>
<feature type="compositionally biased region" description="Low complexity" evidence="14">
    <location>
        <begin position="409"/>
        <end position="432"/>
    </location>
</feature>
<dbReference type="InterPro" id="IPR036427">
    <property type="entry name" value="Bromodomain-like_sf"/>
</dbReference>
<evidence type="ECO:0000256" key="3">
    <source>
        <dbReference type="ARBA" id="ARBA00022499"/>
    </source>
</evidence>
<feature type="domain" description="Bromo" evidence="15">
    <location>
        <begin position="220"/>
        <end position="270"/>
    </location>
</feature>
<feature type="domain" description="SAMD1-like winged helix (WH)" evidence="17">
    <location>
        <begin position="41"/>
        <end position="117"/>
    </location>
</feature>
<keyword evidence="10 12" id="KW-0103">Bromodomain</keyword>
<dbReference type="Gene3D" id="3.30.40.10">
    <property type="entry name" value="Zinc/RING finger domain, C3HC4 (zinc finger)"/>
    <property type="match status" value="1"/>
</dbReference>
<dbReference type="InterPro" id="IPR013083">
    <property type="entry name" value="Znf_RING/FYVE/PHD"/>
</dbReference>